<dbReference type="Pfam" id="PF21853">
    <property type="entry name" value="DUF6912"/>
    <property type="match status" value="1"/>
</dbReference>
<sequence length="158" mass="16274">MRVYLPATAADLREDTGLAPRWAHAVTPALRGALPEEDEEGLEMSATLAAADESVARLAADGSVPRRVVVAADVPDASVTPPEVLGEDQLETAVEVIAPVPWSAVVAILVDGADATADVAAAAAGEDGALDRAADRDLLWFDAVELADLRRELGGAAQ</sequence>
<reference evidence="1 2" key="1">
    <citation type="submission" date="2019-07" db="EMBL/GenBank/DDBJ databases">
        <title>Georgenia wutianyii sp. nov. and Georgenia *** sp. nov. isolated from plateau pika (Ochotona curzoniae) in the Qinghai-Tibet plateau of China.</title>
        <authorList>
            <person name="Tian Z."/>
        </authorList>
    </citation>
    <scope>NUCLEOTIDE SEQUENCE [LARGE SCALE GENOMIC DNA]</scope>
    <source>
        <strain evidence="1 2">Z446</strain>
    </source>
</reference>
<gene>
    <name evidence="1" type="ORF">FJ693_15225</name>
</gene>
<organism evidence="1 2">
    <name type="scientific">Georgenia yuyongxinii</name>
    <dbReference type="NCBI Taxonomy" id="2589797"/>
    <lineage>
        <taxon>Bacteria</taxon>
        <taxon>Bacillati</taxon>
        <taxon>Actinomycetota</taxon>
        <taxon>Actinomycetes</taxon>
        <taxon>Micrococcales</taxon>
        <taxon>Bogoriellaceae</taxon>
        <taxon>Georgenia</taxon>
    </lineage>
</organism>
<accession>A0A552WMS8</accession>
<proteinExistence type="predicted"/>
<dbReference type="AlphaFoldDB" id="A0A552WMS8"/>
<keyword evidence="2" id="KW-1185">Reference proteome</keyword>
<dbReference type="Proteomes" id="UP000318693">
    <property type="component" value="Unassembled WGS sequence"/>
</dbReference>
<dbReference type="EMBL" id="VJXR01000056">
    <property type="protein sequence ID" value="TRW44052.1"/>
    <property type="molecule type" value="Genomic_DNA"/>
</dbReference>
<evidence type="ECO:0000313" key="2">
    <source>
        <dbReference type="Proteomes" id="UP000318693"/>
    </source>
</evidence>
<dbReference type="RefSeq" id="WP_143419324.1">
    <property type="nucleotide sequence ID" value="NZ_VJXR01000056.1"/>
</dbReference>
<evidence type="ECO:0000313" key="1">
    <source>
        <dbReference type="EMBL" id="TRW44052.1"/>
    </source>
</evidence>
<comment type="caution">
    <text evidence="1">The sequence shown here is derived from an EMBL/GenBank/DDBJ whole genome shotgun (WGS) entry which is preliminary data.</text>
</comment>
<name>A0A552WMS8_9MICO</name>
<protein>
    <submittedName>
        <fullName evidence="1">Uncharacterized protein</fullName>
    </submittedName>
</protein>
<dbReference type="InterPro" id="IPR054206">
    <property type="entry name" value="DUF6912"/>
</dbReference>